<organism evidence="4 5">
    <name type="scientific">Durusdinium trenchii</name>
    <dbReference type="NCBI Taxonomy" id="1381693"/>
    <lineage>
        <taxon>Eukaryota</taxon>
        <taxon>Sar</taxon>
        <taxon>Alveolata</taxon>
        <taxon>Dinophyceae</taxon>
        <taxon>Suessiales</taxon>
        <taxon>Symbiodiniaceae</taxon>
        <taxon>Durusdinium</taxon>
    </lineage>
</organism>
<dbReference type="GO" id="GO:0032259">
    <property type="term" value="P:methylation"/>
    <property type="evidence" value="ECO:0007669"/>
    <property type="project" value="UniProtKB-KW"/>
</dbReference>
<comment type="caution">
    <text evidence="4">The sequence shown here is derived from an EMBL/GenBank/DDBJ whole genome shotgun (WGS) entry which is preliminary data.</text>
</comment>
<dbReference type="SUPFAM" id="SSF52833">
    <property type="entry name" value="Thioredoxin-like"/>
    <property type="match status" value="1"/>
</dbReference>
<keyword evidence="5" id="KW-1185">Reference proteome</keyword>
<dbReference type="PANTHER" id="PTHR43191">
    <property type="entry name" value="RRNA METHYLTRANSFERASE 3"/>
    <property type="match status" value="1"/>
</dbReference>
<keyword evidence="2" id="KW-0808">Transferase</keyword>
<dbReference type="InterPro" id="IPR001537">
    <property type="entry name" value="SpoU_MeTrfase"/>
</dbReference>
<proteinExistence type="predicted"/>
<name>A0ABP0P1U8_9DINO</name>
<keyword evidence="1 4" id="KW-0489">Methyltransferase</keyword>
<dbReference type="CDD" id="cd18095">
    <property type="entry name" value="SpoU-like_rRNA-MTase"/>
    <property type="match status" value="1"/>
</dbReference>
<protein>
    <submittedName>
        <fullName evidence="4">Uncharacterized tRNA/rRNA methyltransferase MT0904</fullName>
    </submittedName>
</protein>
<dbReference type="PANTHER" id="PTHR43191:SF12">
    <property type="entry name" value="RRNA METHYLASE"/>
    <property type="match status" value="1"/>
</dbReference>
<evidence type="ECO:0000313" key="5">
    <source>
        <dbReference type="Proteomes" id="UP001642464"/>
    </source>
</evidence>
<reference evidence="4 5" key="1">
    <citation type="submission" date="2024-02" db="EMBL/GenBank/DDBJ databases">
        <authorList>
            <person name="Chen Y."/>
            <person name="Shah S."/>
            <person name="Dougan E. K."/>
            <person name="Thang M."/>
            <person name="Chan C."/>
        </authorList>
    </citation>
    <scope>NUCLEOTIDE SEQUENCE [LARGE SCALE GENOMIC DNA]</scope>
</reference>
<evidence type="ECO:0000256" key="1">
    <source>
        <dbReference type="ARBA" id="ARBA00022603"/>
    </source>
</evidence>
<sequence>MRDAIERLPAGTPVYVAERSVAEEIVGFDMHRGVLALGERGETPPLEAVVGDARCVLVLEGLSNHDNVGSLYRSLSALGPGQSAVVLGPGCADPFYRKSLRVSMGHVLRVPTAWAADWPGDLDVFGRDGFRTLALTPDPEAPAIESVGLRCPPDRVALLLGAEGPGLTDAAMSAASQRVRIPMNEGSYGASDAGSVVRGSKCFGINRAETAQRAVRMRGILTATIVALAASAGLAQSDQIIREGSGERRAALDAMELSAFDKSLLGGLTDWIGEPVTADDLDGKPVLILTWASWHSGSTASARAAELVAKRYADQGLVVIG</sequence>
<gene>
    <name evidence="4" type="ORF">SCF082_LOCUS34865</name>
</gene>
<dbReference type="GO" id="GO:0008168">
    <property type="term" value="F:methyltransferase activity"/>
    <property type="evidence" value="ECO:0007669"/>
    <property type="project" value="UniProtKB-KW"/>
</dbReference>
<feature type="non-terminal residue" evidence="4">
    <location>
        <position position="321"/>
    </location>
</feature>
<dbReference type="InterPro" id="IPR029028">
    <property type="entry name" value="Alpha/beta_knot_MTases"/>
</dbReference>
<accession>A0ABP0P1U8</accession>
<dbReference type="Pfam" id="PF00588">
    <property type="entry name" value="SpoU_methylase"/>
    <property type="match status" value="1"/>
</dbReference>
<dbReference type="Gene3D" id="3.40.1280.10">
    <property type="match status" value="1"/>
</dbReference>
<dbReference type="SUPFAM" id="SSF75217">
    <property type="entry name" value="alpha/beta knot"/>
    <property type="match status" value="1"/>
</dbReference>
<feature type="domain" description="tRNA/rRNA methyltransferase SpoU type" evidence="3">
    <location>
        <begin position="56"/>
        <end position="185"/>
    </location>
</feature>
<evidence type="ECO:0000259" key="3">
    <source>
        <dbReference type="Pfam" id="PF00588"/>
    </source>
</evidence>
<dbReference type="InterPro" id="IPR029026">
    <property type="entry name" value="tRNA_m1G_MTases_N"/>
</dbReference>
<dbReference type="Gene3D" id="3.40.30.10">
    <property type="entry name" value="Glutaredoxin"/>
    <property type="match status" value="1"/>
</dbReference>
<dbReference type="InterPro" id="IPR036249">
    <property type="entry name" value="Thioredoxin-like_sf"/>
</dbReference>
<dbReference type="EMBL" id="CAXAMM010032477">
    <property type="protein sequence ID" value="CAK9069779.1"/>
    <property type="molecule type" value="Genomic_DNA"/>
</dbReference>
<dbReference type="Proteomes" id="UP001642464">
    <property type="component" value="Unassembled WGS sequence"/>
</dbReference>
<evidence type="ECO:0000256" key="2">
    <source>
        <dbReference type="ARBA" id="ARBA00022679"/>
    </source>
</evidence>
<dbReference type="InterPro" id="IPR051259">
    <property type="entry name" value="rRNA_Methyltransferase"/>
</dbReference>
<evidence type="ECO:0000313" key="4">
    <source>
        <dbReference type="EMBL" id="CAK9069779.1"/>
    </source>
</evidence>